<protein>
    <recommendedName>
        <fullName evidence="3">CCHC-type domain-containing protein</fullName>
    </recommendedName>
</protein>
<feature type="region of interest" description="Disordered" evidence="2">
    <location>
        <begin position="284"/>
        <end position="331"/>
    </location>
</feature>
<name>A0A7J6WJE9_THATH</name>
<keyword evidence="1" id="KW-0863">Zinc-finger</keyword>
<sequence>MVVRGRGTRTVRIARLTDIEVELSRAAVPPASTSRGTTGNAEGIPPWAADTNSLLQQIAGRVTQIEARTAVAPPGQNVMEVQNANVEALDHETWRRMLESFMKMKPPKFNGATDYTLAEDWKENMENLLDAMDYTEALDLKYFPQSLRQTKVREFFQLKQGTLTVLEFETRFTRLARFAAHMNLNEFEKARQFEEGLRDELRLLVKGRICQSLREVVDVASYLEQDIKEHGKSFDNAKFEGTCYICGRSGHKEVNCRVNLDDKAQKPFPGTCYHRCGRTGHKESACRTVLPDQEQKKNGQKQGEPRYGNQKPNPKSNEGYKQPGYHHYGSYRAAPYDRQIAADHTRVQAYAIAKAEPGPNDATYHVLP</sequence>
<proteinExistence type="predicted"/>
<evidence type="ECO:0000313" key="4">
    <source>
        <dbReference type="EMBL" id="KAF5197504.1"/>
    </source>
</evidence>
<evidence type="ECO:0000256" key="1">
    <source>
        <dbReference type="PROSITE-ProRule" id="PRU00047"/>
    </source>
</evidence>
<evidence type="ECO:0000259" key="3">
    <source>
        <dbReference type="PROSITE" id="PS50158"/>
    </source>
</evidence>
<keyword evidence="5" id="KW-1185">Reference proteome</keyword>
<dbReference type="OrthoDB" id="1936908at2759"/>
<dbReference type="Proteomes" id="UP000554482">
    <property type="component" value="Unassembled WGS sequence"/>
</dbReference>
<dbReference type="Pfam" id="PF03732">
    <property type="entry name" value="Retrotrans_gag"/>
    <property type="match status" value="1"/>
</dbReference>
<dbReference type="Gene3D" id="4.10.60.10">
    <property type="entry name" value="Zinc finger, CCHC-type"/>
    <property type="match status" value="1"/>
</dbReference>
<evidence type="ECO:0000256" key="2">
    <source>
        <dbReference type="SAM" id="MobiDB-lite"/>
    </source>
</evidence>
<dbReference type="AlphaFoldDB" id="A0A7J6WJE9"/>
<dbReference type="GO" id="GO:0003676">
    <property type="term" value="F:nucleic acid binding"/>
    <property type="evidence" value="ECO:0007669"/>
    <property type="project" value="InterPro"/>
</dbReference>
<dbReference type="SMART" id="SM00343">
    <property type="entry name" value="ZnF_C2HC"/>
    <property type="match status" value="2"/>
</dbReference>
<dbReference type="InterPro" id="IPR036875">
    <property type="entry name" value="Znf_CCHC_sf"/>
</dbReference>
<dbReference type="GO" id="GO:0008270">
    <property type="term" value="F:zinc ion binding"/>
    <property type="evidence" value="ECO:0007669"/>
    <property type="project" value="UniProtKB-KW"/>
</dbReference>
<dbReference type="InterPro" id="IPR005162">
    <property type="entry name" value="Retrotrans_gag_dom"/>
</dbReference>
<gene>
    <name evidence="4" type="ORF">FRX31_012909</name>
</gene>
<dbReference type="PROSITE" id="PS50158">
    <property type="entry name" value="ZF_CCHC"/>
    <property type="match status" value="1"/>
</dbReference>
<evidence type="ECO:0000313" key="5">
    <source>
        <dbReference type="Proteomes" id="UP000554482"/>
    </source>
</evidence>
<keyword evidence="1" id="KW-0479">Metal-binding</keyword>
<dbReference type="EMBL" id="JABWDY010014622">
    <property type="protein sequence ID" value="KAF5197504.1"/>
    <property type="molecule type" value="Genomic_DNA"/>
</dbReference>
<dbReference type="InterPro" id="IPR001878">
    <property type="entry name" value="Znf_CCHC"/>
</dbReference>
<keyword evidence="1" id="KW-0862">Zinc</keyword>
<organism evidence="4 5">
    <name type="scientific">Thalictrum thalictroides</name>
    <name type="common">Rue-anemone</name>
    <name type="synonym">Anemone thalictroides</name>
    <dbReference type="NCBI Taxonomy" id="46969"/>
    <lineage>
        <taxon>Eukaryota</taxon>
        <taxon>Viridiplantae</taxon>
        <taxon>Streptophyta</taxon>
        <taxon>Embryophyta</taxon>
        <taxon>Tracheophyta</taxon>
        <taxon>Spermatophyta</taxon>
        <taxon>Magnoliopsida</taxon>
        <taxon>Ranunculales</taxon>
        <taxon>Ranunculaceae</taxon>
        <taxon>Thalictroideae</taxon>
        <taxon>Thalictrum</taxon>
    </lineage>
</organism>
<dbReference type="SUPFAM" id="SSF57756">
    <property type="entry name" value="Retrovirus zinc finger-like domains"/>
    <property type="match status" value="1"/>
</dbReference>
<accession>A0A7J6WJE9</accession>
<feature type="domain" description="CCHC-type" evidence="3">
    <location>
        <begin position="243"/>
        <end position="257"/>
    </location>
</feature>
<comment type="caution">
    <text evidence="4">The sequence shown here is derived from an EMBL/GenBank/DDBJ whole genome shotgun (WGS) entry which is preliminary data.</text>
</comment>
<reference evidence="4 5" key="1">
    <citation type="submission" date="2020-06" db="EMBL/GenBank/DDBJ databases">
        <title>Transcriptomic and genomic resources for Thalictrum thalictroides and T. hernandezii: Facilitating candidate gene discovery in an emerging model plant lineage.</title>
        <authorList>
            <person name="Arias T."/>
            <person name="Riano-Pachon D.M."/>
            <person name="Di Stilio V.S."/>
        </authorList>
    </citation>
    <scope>NUCLEOTIDE SEQUENCE [LARGE SCALE GENOMIC DNA]</scope>
    <source>
        <strain evidence="5">cv. WT478/WT964</strain>
        <tissue evidence="4">Leaves</tissue>
    </source>
</reference>